<comment type="cofactor">
    <cofactor evidence="7">
        <name>Zn(2+)</name>
        <dbReference type="ChEBI" id="CHEBI:29105"/>
    </cofactor>
    <text evidence="7">Binds 1 zinc ion per subunit.</text>
</comment>
<dbReference type="Pfam" id="PF00484">
    <property type="entry name" value="Pro_CA"/>
    <property type="match status" value="1"/>
</dbReference>
<dbReference type="OrthoDB" id="9797527at2"/>
<evidence type="ECO:0000256" key="4">
    <source>
        <dbReference type="ARBA" id="ARBA00022833"/>
    </source>
</evidence>
<dbReference type="KEGG" id="cep:Cri9333_3724"/>
<dbReference type="InterPro" id="IPR001765">
    <property type="entry name" value="Carbonic_anhydrase"/>
</dbReference>
<keyword evidence="3 7" id="KW-0479">Metal-binding</keyword>
<sequence>MTAKNILNNVSRRNIIKFGAAAIGTSVVTAGIGSKFLSTQPAVANNDLTPDEALERLMEGNQRFISGKSNRPHQTLKDLQSVSASQKPFAAILSCADSRVPSEILFDRGFGDLFICRVAGNVATPEEIGSLEFGTLVLGAKVLLVMGHKNCGAVDATIKGAQVPGQIASLLDAIKPALAKLDPKKAAQLEAGIKANVVYQVAKLQESPVISKLVNDGQLKIVGAYFDFDSGKISWVS</sequence>
<evidence type="ECO:0000313" key="8">
    <source>
        <dbReference type="EMBL" id="AFZ14536.1"/>
    </source>
</evidence>
<dbReference type="SUPFAM" id="SSF53056">
    <property type="entry name" value="beta-carbonic anhydrase, cab"/>
    <property type="match status" value="1"/>
</dbReference>
<name>K9W2W7_9CYAN</name>
<feature type="binding site" evidence="7">
    <location>
        <position position="148"/>
    </location>
    <ligand>
        <name>Zn(2+)</name>
        <dbReference type="ChEBI" id="CHEBI:29105"/>
    </ligand>
</feature>
<keyword evidence="5" id="KW-0456">Lyase</keyword>
<gene>
    <name evidence="8" type="ORF">Cri9333_3724</name>
</gene>
<dbReference type="CDD" id="cd03378">
    <property type="entry name" value="beta_CA_cladeC"/>
    <property type="match status" value="1"/>
</dbReference>
<evidence type="ECO:0000256" key="3">
    <source>
        <dbReference type="ARBA" id="ARBA00022723"/>
    </source>
</evidence>
<dbReference type="PROSITE" id="PS51318">
    <property type="entry name" value="TAT"/>
    <property type="match status" value="1"/>
</dbReference>
<comment type="similarity">
    <text evidence="1">Belongs to the beta-class carbonic anhydrase family.</text>
</comment>
<dbReference type="PANTHER" id="PTHR11002:SF76">
    <property type="entry name" value="CARBONIC ANHYDRASE"/>
    <property type="match status" value="1"/>
</dbReference>
<protein>
    <recommendedName>
        <fullName evidence="2">carbonic anhydrase</fullName>
        <ecNumber evidence="2">4.2.1.1</ecNumber>
    </recommendedName>
</protein>
<dbReference type="AlphaFoldDB" id="K9W2W7"/>
<evidence type="ECO:0000256" key="6">
    <source>
        <dbReference type="ARBA" id="ARBA00048348"/>
    </source>
</evidence>
<dbReference type="InterPro" id="IPR036874">
    <property type="entry name" value="Carbonic_anhydrase_sf"/>
</dbReference>
<feature type="binding site" evidence="7">
    <location>
        <position position="95"/>
    </location>
    <ligand>
        <name>Zn(2+)</name>
        <dbReference type="ChEBI" id="CHEBI:29105"/>
    </ligand>
</feature>
<dbReference type="RefSeq" id="WP_015204637.1">
    <property type="nucleotide sequence ID" value="NC_019753.1"/>
</dbReference>
<dbReference type="EMBL" id="CP003620">
    <property type="protein sequence ID" value="AFZ14536.1"/>
    <property type="molecule type" value="Genomic_DNA"/>
</dbReference>
<dbReference type="GO" id="GO:0004089">
    <property type="term" value="F:carbonate dehydratase activity"/>
    <property type="evidence" value="ECO:0007669"/>
    <property type="project" value="UniProtKB-EC"/>
</dbReference>
<evidence type="ECO:0000256" key="5">
    <source>
        <dbReference type="ARBA" id="ARBA00023239"/>
    </source>
</evidence>
<proteinExistence type="inferred from homology"/>
<comment type="catalytic activity">
    <reaction evidence="6">
        <text>hydrogencarbonate + H(+) = CO2 + H2O</text>
        <dbReference type="Rhea" id="RHEA:10748"/>
        <dbReference type="ChEBI" id="CHEBI:15377"/>
        <dbReference type="ChEBI" id="CHEBI:15378"/>
        <dbReference type="ChEBI" id="CHEBI:16526"/>
        <dbReference type="ChEBI" id="CHEBI:17544"/>
        <dbReference type="EC" id="4.2.1.1"/>
    </reaction>
</comment>
<dbReference type="Proteomes" id="UP000010472">
    <property type="component" value="Chromosome"/>
</dbReference>
<dbReference type="PATRIC" id="fig|1173022.3.peg.4003"/>
<dbReference type="EC" id="4.2.1.1" evidence="2"/>
<dbReference type="SMART" id="SM00947">
    <property type="entry name" value="Pro_CA"/>
    <property type="match status" value="1"/>
</dbReference>
<dbReference type="HOGENOM" id="CLU_053879_4_2_3"/>
<evidence type="ECO:0000256" key="1">
    <source>
        <dbReference type="ARBA" id="ARBA00006217"/>
    </source>
</evidence>
<accession>K9W2W7</accession>
<evidence type="ECO:0000256" key="7">
    <source>
        <dbReference type="PIRSR" id="PIRSR601765-1"/>
    </source>
</evidence>
<dbReference type="PANTHER" id="PTHR11002">
    <property type="entry name" value="CARBONIC ANHYDRASE"/>
    <property type="match status" value="1"/>
</dbReference>
<feature type="binding site" evidence="7">
    <location>
        <position position="97"/>
    </location>
    <ligand>
        <name>Zn(2+)</name>
        <dbReference type="ChEBI" id="CHEBI:29105"/>
    </ligand>
</feature>
<dbReference type="Gene3D" id="3.40.1050.10">
    <property type="entry name" value="Carbonic anhydrase"/>
    <property type="match status" value="1"/>
</dbReference>
<evidence type="ECO:0000256" key="2">
    <source>
        <dbReference type="ARBA" id="ARBA00012925"/>
    </source>
</evidence>
<dbReference type="SMR" id="K9W2W7"/>
<reference evidence="8 9" key="1">
    <citation type="submission" date="2012-06" db="EMBL/GenBank/DDBJ databases">
        <title>Finished chromosome of genome of Crinalium epipsammum PCC 9333.</title>
        <authorList>
            <consortium name="US DOE Joint Genome Institute"/>
            <person name="Gugger M."/>
            <person name="Coursin T."/>
            <person name="Rippka R."/>
            <person name="Tandeau De Marsac N."/>
            <person name="Huntemann M."/>
            <person name="Wei C.-L."/>
            <person name="Han J."/>
            <person name="Detter J.C."/>
            <person name="Han C."/>
            <person name="Tapia R."/>
            <person name="Davenport K."/>
            <person name="Daligault H."/>
            <person name="Erkkila T."/>
            <person name="Gu W."/>
            <person name="Munk A.C.C."/>
            <person name="Teshima H."/>
            <person name="Xu Y."/>
            <person name="Chain P."/>
            <person name="Chen A."/>
            <person name="Krypides N."/>
            <person name="Mavromatis K."/>
            <person name="Markowitz V."/>
            <person name="Szeto E."/>
            <person name="Ivanova N."/>
            <person name="Mikhailova N."/>
            <person name="Ovchinnikova G."/>
            <person name="Pagani I."/>
            <person name="Pati A."/>
            <person name="Goodwin L."/>
            <person name="Peters L."/>
            <person name="Pitluck S."/>
            <person name="Woyke T."/>
            <person name="Kerfeld C."/>
        </authorList>
    </citation>
    <scope>NUCLEOTIDE SEQUENCE [LARGE SCALE GENOMIC DNA]</scope>
    <source>
        <strain evidence="8 9">PCC 9333</strain>
    </source>
</reference>
<keyword evidence="4 7" id="KW-0862">Zinc</keyword>
<dbReference type="STRING" id="1173022.Cri9333_3724"/>
<keyword evidence="9" id="KW-1185">Reference proteome</keyword>
<dbReference type="InterPro" id="IPR006311">
    <property type="entry name" value="TAT_signal"/>
</dbReference>
<dbReference type="GO" id="GO:0008270">
    <property type="term" value="F:zinc ion binding"/>
    <property type="evidence" value="ECO:0007669"/>
    <property type="project" value="InterPro"/>
</dbReference>
<organism evidence="8 9">
    <name type="scientific">Crinalium epipsammum PCC 9333</name>
    <dbReference type="NCBI Taxonomy" id="1173022"/>
    <lineage>
        <taxon>Bacteria</taxon>
        <taxon>Bacillati</taxon>
        <taxon>Cyanobacteriota</taxon>
        <taxon>Cyanophyceae</taxon>
        <taxon>Gomontiellales</taxon>
        <taxon>Gomontiellaceae</taxon>
        <taxon>Crinalium</taxon>
    </lineage>
</organism>
<feature type="binding site" evidence="7">
    <location>
        <position position="151"/>
    </location>
    <ligand>
        <name>Zn(2+)</name>
        <dbReference type="ChEBI" id="CHEBI:29105"/>
    </ligand>
</feature>
<dbReference type="eggNOG" id="COG0288">
    <property type="taxonomic scope" value="Bacteria"/>
</dbReference>
<evidence type="ECO:0000313" key="9">
    <source>
        <dbReference type="Proteomes" id="UP000010472"/>
    </source>
</evidence>